<dbReference type="Pfam" id="PF04170">
    <property type="entry name" value="NlpE"/>
    <property type="match status" value="1"/>
</dbReference>
<dbReference type="PANTHER" id="PTHR35535:SF1">
    <property type="entry name" value="HEAT SHOCK PROTEIN HSLJ"/>
    <property type="match status" value="1"/>
</dbReference>
<keyword evidence="2" id="KW-0732">Signal</keyword>
<evidence type="ECO:0000313" key="5">
    <source>
        <dbReference type="Proteomes" id="UP000664658"/>
    </source>
</evidence>
<comment type="caution">
    <text evidence="4">The sequence shown here is derived from an EMBL/GenBank/DDBJ whole genome shotgun (WGS) entry which is preliminary data.</text>
</comment>
<dbReference type="Gene3D" id="2.40.128.270">
    <property type="match status" value="1"/>
</dbReference>
<dbReference type="InterPro" id="IPR007298">
    <property type="entry name" value="Cu-R_lipoprotein_NlpE"/>
</dbReference>
<dbReference type="Pfam" id="PF03724">
    <property type="entry name" value="META"/>
    <property type="match status" value="1"/>
</dbReference>
<dbReference type="InterPro" id="IPR038670">
    <property type="entry name" value="HslJ-like_sf"/>
</dbReference>
<dbReference type="EMBL" id="JAFNAA010000001">
    <property type="protein sequence ID" value="MBO1106876.1"/>
    <property type="molecule type" value="Genomic_DNA"/>
</dbReference>
<name>A0A8I1W4H2_PLESH</name>
<sequence length="299" mass="32435">MKTNNVVALSLLAVLLSGCNDAAKQEPVNPVSQTETAAPSTQAPEPVVDPAHNARNALDWSGVYQGVVPCADCEGIKTTLQLNTDDTYVLSEQYLGKGDGNRFENRGSFSWNAAGNTVQLSGQNETRQFFVGENVLFMLDMSGQRITGALADHYRLVKLTPEQAAAQMGAKPAADSQAEKPVLMGRRWELTELMGKKVPDMLDAKQRPFIELVAEGDRIQGFSGCNNFNGGYTLNADAARISFTQMAMTRMACMDAEFEQPLMQVLEQTDNYSLSGDTLTLNKARMAPLAVFKAVPAAQ</sequence>
<dbReference type="InterPro" id="IPR005184">
    <property type="entry name" value="DUF306_Meta_HslJ"/>
</dbReference>
<dbReference type="PROSITE" id="PS51257">
    <property type="entry name" value="PROKAR_LIPOPROTEIN"/>
    <property type="match status" value="1"/>
</dbReference>
<accession>A0A8I1W4H2</accession>
<feature type="domain" description="DUF306" evidence="3">
    <location>
        <begin position="183"/>
        <end position="293"/>
    </location>
</feature>
<evidence type="ECO:0000256" key="2">
    <source>
        <dbReference type="SAM" id="SignalP"/>
    </source>
</evidence>
<feature type="signal peptide" evidence="2">
    <location>
        <begin position="1"/>
        <end position="22"/>
    </location>
</feature>
<dbReference type="RefSeq" id="WP_207541481.1">
    <property type="nucleotide sequence ID" value="NZ_JAFNAA010000001.1"/>
</dbReference>
<dbReference type="InterPro" id="IPR053147">
    <property type="entry name" value="Hsp_HslJ-like"/>
</dbReference>
<reference evidence="4" key="1">
    <citation type="submission" date="2021-03" db="EMBL/GenBank/DDBJ databases">
        <title>Plesiomonas shigelloides zfcc0051, isolated from zebrafish feces.</title>
        <authorList>
            <person name="Vanderhoek Z."/>
            <person name="Gaulke C."/>
        </authorList>
    </citation>
    <scope>NUCLEOTIDE SEQUENCE</scope>
    <source>
        <strain evidence="4">Zfcc0051</strain>
    </source>
</reference>
<dbReference type="AlphaFoldDB" id="A0A8I1W4H2"/>
<evidence type="ECO:0000313" key="4">
    <source>
        <dbReference type="EMBL" id="MBO1106876.1"/>
    </source>
</evidence>
<evidence type="ECO:0000256" key="1">
    <source>
        <dbReference type="SAM" id="MobiDB-lite"/>
    </source>
</evidence>
<dbReference type="PANTHER" id="PTHR35535">
    <property type="entry name" value="HEAT SHOCK PROTEIN HSLJ"/>
    <property type="match status" value="1"/>
</dbReference>
<proteinExistence type="predicted"/>
<gene>
    <name evidence="4" type="ORF">J2R62_01340</name>
</gene>
<evidence type="ECO:0000259" key="3">
    <source>
        <dbReference type="Pfam" id="PF03724"/>
    </source>
</evidence>
<dbReference type="Gene3D" id="2.40.128.640">
    <property type="match status" value="1"/>
</dbReference>
<feature type="chain" id="PRO_5034426850" evidence="2">
    <location>
        <begin position="23"/>
        <end position="299"/>
    </location>
</feature>
<protein>
    <submittedName>
        <fullName evidence="4">Copper resistance protein NlpE N-terminal domain-containing protein</fullName>
    </submittedName>
</protein>
<feature type="region of interest" description="Disordered" evidence="1">
    <location>
        <begin position="25"/>
        <end position="49"/>
    </location>
</feature>
<dbReference type="Proteomes" id="UP000664658">
    <property type="component" value="Unassembled WGS sequence"/>
</dbReference>
<organism evidence="4 5">
    <name type="scientific">Plesiomonas shigelloides</name>
    <name type="common">Aeromonas shigelloides</name>
    <dbReference type="NCBI Taxonomy" id="703"/>
    <lineage>
        <taxon>Bacteria</taxon>
        <taxon>Pseudomonadati</taxon>
        <taxon>Pseudomonadota</taxon>
        <taxon>Gammaproteobacteria</taxon>
        <taxon>Enterobacterales</taxon>
        <taxon>Enterobacteriaceae</taxon>
        <taxon>Plesiomonas</taxon>
    </lineage>
</organism>
<feature type="compositionally biased region" description="Polar residues" evidence="1">
    <location>
        <begin position="30"/>
        <end position="43"/>
    </location>
</feature>